<dbReference type="PRINTS" id="PR00979">
    <property type="entry name" value="TAFAZZIN"/>
</dbReference>
<dbReference type="Proteomes" id="UP000018087">
    <property type="component" value="Unassembled WGS sequence"/>
</dbReference>
<comment type="catalytic activity">
    <reaction evidence="11">
        <text>1'-[1,2-diacyl-sn-glycero-3-phospho],3'-[1-acyl-sn-glycero-3-phospho]-glycerol + a 1,2-diacyl-sn-glycero-3-phosphocholine = a cardiolipin + a 1-acyl-sn-glycero-3-phosphocholine</text>
        <dbReference type="Rhea" id="RHEA:33731"/>
        <dbReference type="ChEBI" id="CHEBI:57643"/>
        <dbReference type="ChEBI" id="CHEBI:58168"/>
        <dbReference type="ChEBI" id="CHEBI:62237"/>
        <dbReference type="ChEBI" id="CHEBI:64743"/>
    </reaction>
    <physiologicalReaction direction="left-to-right" evidence="11">
        <dbReference type="Rhea" id="RHEA:33732"/>
    </physiologicalReaction>
    <physiologicalReaction direction="right-to-left" evidence="11">
        <dbReference type="Rhea" id="RHEA:33733"/>
    </physiologicalReaction>
</comment>
<evidence type="ECO:0000256" key="10">
    <source>
        <dbReference type="ARBA" id="ARBA00024323"/>
    </source>
</evidence>
<evidence type="ECO:0000256" key="6">
    <source>
        <dbReference type="ARBA" id="ARBA00023098"/>
    </source>
</evidence>
<dbReference type="HOGENOM" id="CLU_046747_1_0_1"/>
<keyword evidence="9" id="KW-0012">Acyltransferase</keyword>
<feature type="region of interest" description="Disordered" evidence="13">
    <location>
        <begin position="163"/>
        <end position="200"/>
    </location>
</feature>
<comment type="similarity">
    <text evidence="2 12">Belongs to the taffazin family.</text>
</comment>
<evidence type="ECO:0000256" key="2">
    <source>
        <dbReference type="ARBA" id="ARBA00010524"/>
    </source>
</evidence>
<dbReference type="OrthoDB" id="193467at2759"/>
<dbReference type="GO" id="GO:0005741">
    <property type="term" value="C:mitochondrial outer membrane"/>
    <property type="evidence" value="ECO:0007669"/>
    <property type="project" value="UniProtKB-SubCell"/>
</dbReference>
<dbReference type="SMART" id="SM00563">
    <property type="entry name" value="PlsC"/>
    <property type="match status" value="1"/>
</dbReference>
<dbReference type="Pfam" id="PF01553">
    <property type="entry name" value="Acyltransferase"/>
    <property type="match status" value="1"/>
</dbReference>
<evidence type="ECO:0000256" key="8">
    <source>
        <dbReference type="ARBA" id="ARBA00023136"/>
    </source>
</evidence>
<keyword evidence="7" id="KW-0496">Mitochondrion</keyword>
<evidence type="ECO:0000256" key="4">
    <source>
        <dbReference type="ARBA" id="ARBA00022787"/>
    </source>
</evidence>
<evidence type="ECO:0000256" key="9">
    <source>
        <dbReference type="ARBA" id="ARBA00023315"/>
    </source>
</evidence>
<name>U7Q1R0_SPOS1</name>
<evidence type="ECO:0000256" key="1">
    <source>
        <dbReference type="ARBA" id="ARBA00004137"/>
    </source>
</evidence>
<feature type="domain" description="Phospholipid/glycerol acyltransferase" evidence="14">
    <location>
        <begin position="65"/>
        <end position="281"/>
    </location>
</feature>
<dbReference type="CDD" id="cd07989">
    <property type="entry name" value="LPLAT_AGPAT-like"/>
    <property type="match status" value="1"/>
</dbReference>
<organism evidence="15 16">
    <name type="scientific">Sporothrix schenckii (strain ATCC 58251 / de Perez 2211183)</name>
    <name type="common">Rose-picker's disease fungus</name>
    <dbReference type="NCBI Taxonomy" id="1391915"/>
    <lineage>
        <taxon>Eukaryota</taxon>
        <taxon>Fungi</taxon>
        <taxon>Dikarya</taxon>
        <taxon>Ascomycota</taxon>
        <taxon>Pezizomycotina</taxon>
        <taxon>Sordariomycetes</taxon>
        <taxon>Sordariomycetidae</taxon>
        <taxon>Ophiostomatales</taxon>
        <taxon>Ophiostomataceae</taxon>
        <taxon>Sporothrix</taxon>
    </lineage>
</organism>
<feature type="compositionally biased region" description="Low complexity" evidence="13">
    <location>
        <begin position="164"/>
        <end position="187"/>
    </location>
</feature>
<evidence type="ECO:0000313" key="15">
    <source>
        <dbReference type="EMBL" id="ERT01849.1"/>
    </source>
</evidence>
<keyword evidence="4" id="KW-1000">Mitochondrion outer membrane</keyword>
<dbReference type="SUPFAM" id="SSF69593">
    <property type="entry name" value="Glycerol-3-phosphate (1)-acyltransferase"/>
    <property type="match status" value="1"/>
</dbReference>
<accession>U7Q1R0</accession>
<dbReference type="GO" id="GO:0047184">
    <property type="term" value="F:1-acylglycerophosphocholine O-acyltransferase activity"/>
    <property type="evidence" value="ECO:0007669"/>
    <property type="project" value="TreeGrafter"/>
</dbReference>
<keyword evidence="5" id="KW-0999">Mitochondrion inner membrane</keyword>
<evidence type="ECO:0000256" key="13">
    <source>
        <dbReference type="SAM" id="MobiDB-lite"/>
    </source>
</evidence>
<dbReference type="InterPro" id="IPR000872">
    <property type="entry name" value="Tafazzin"/>
</dbReference>
<dbReference type="InterPro" id="IPR002123">
    <property type="entry name" value="Plipid/glycerol_acylTrfase"/>
</dbReference>
<protein>
    <recommendedName>
        <fullName evidence="12">Tafazzin family protein</fullName>
    </recommendedName>
</protein>
<dbReference type="AlphaFoldDB" id="U7Q1R0"/>
<evidence type="ECO:0000256" key="7">
    <source>
        <dbReference type="ARBA" id="ARBA00023128"/>
    </source>
</evidence>
<keyword evidence="3" id="KW-0808">Transferase</keyword>
<keyword evidence="6" id="KW-0443">Lipid metabolism</keyword>
<evidence type="ECO:0000256" key="12">
    <source>
        <dbReference type="RuleBase" id="RU365062"/>
    </source>
</evidence>
<evidence type="ECO:0000256" key="3">
    <source>
        <dbReference type="ARBA" id="ARBA00022679"/>
    </source>
</evidence>
<dbReference type="STRING" id="1391915.U7Q1R0"/>
<evidence type="ECO:0000256" key="11">
    <source>
        <dbReference type="ARBA" id="ARBA00047906"/>
    </source>
</evidence>
<dbReference type="PANTHER" id="PTHR12497:SF0">
    <property type="entry name" value="TAFAZZIN"/>
    <property type="match status" value="1"/>
</dbReference>
<dbReference type="GO" id="GO:0035965">
    <property type="term" value="P:cardiolipin acyl-chain remodeling"/>
    <property type="evidence" value="ECO:0007669"/>
    <property type="project" value="TreeGrafter"/>
</dbReference>
<sequence length="419" mass="47304">MSVVNSQPRKPGALWRAASTFVMATTGMLCRSFLYGLNDVEVVGLDNFLKLLDARKDVESRQRGLITVSNHISVLDDPLIWGVLPLRYAIDHRNLRWSLGSHDICYKNSFVGHFFCSGQTLPTHRLRHSPWGGLFQPTMNQTVRLLSAQPLPDDHPKLVSRIESLSSPSSPSSISDASSSSAPSDSGPIPPVPATSSKSPANQVFASSFSPSLYYSTNGADRWPAPSAFASNRHAWVHVFPEGLVHQQRDRGLRYFKWGVARLILESEPTPDIVPMFIDGLDRVMHEERTFPRFLPRIGRKIRVVFGDILDPEVFADLRDRWQRLVARSLRSTGHSGARTDGPDGTTAVENDIDLKYGEEAQQLRKETAHRMREEILKLRRRFGYGEEDPRLGLAETWADEPNKKRYRSQVDDSMVYRE</sequence>
<reference evidence="16" key="1">
    <citation type="journal article" date="2014" name="Genome Announc.">
        <title>Genome sequence of the pathogenic fungus Sporothrix schenckii (ATCC 58251).</title>
        <authorList>
            <person name="Cuomo C.A."/>
            <person name="Rodriguez-Del Valle N."/>
            <person name="Perez-Sanchez L."/>
            <person name="Abouelleil A."/>
            <person name="Goldberg J."/>
            <person name="Young S."/>
            <person name="Zeng Q."/>
            <person name="Birren B.W."/>
        </authorList>
    </citation>
    <scope>NUCLEOTIDE SEQUENCE [LARGE SCALE GENOMIC DNA]</scope>
    <source>
        <strain evidence="16">ATCC 58251 / de Perez 2211183</strain>
    </source>
</reference>
<evidence type="ECO:0000259" key="14">
    <source>
        <dbReference type="SMART" id="SM00563"/>
    </source>
</evidence>
<dbReference type="PANTHER" id="PTHR12497">
    <property type="entry name" value="TAZ PROTEIN TAFAZZIN"/>
    <property type="match status" value="1"/>
</dbReference>
<dbReference type="eggNOG" id="KOG2847">
    <property type="taxonomic scope" value="Eukaryota"/>
</dbReference>
<gene>
    <name evidence="15" type="ORF">HMPREF1624_00143</name>
</gene>
<dbReference type="GO" id="GO:0005743">
    <property type="term" value="C:mitochondrial inner membrane"/>
    <property type="evidence" value="ECO:0007669"/>
    <property type="project" value="UniProtKB-SubCell"/>
</dbReference>
<dbReference type="EMBL" id="KI440842">
    <property type="protein sequence ID" value="ERT01849.1"/>
    <property type="molecule type" value="Genomic_DNA"/>
</dbReference>
<comment type="subcellular location">
    <subcellularLocation>
        <location evidence="1">Mitochondrion inner membrane</location>
        <topology evidence="1">Peripheral membrane protein</topology>
        <orientation evidence="1">Intermembrane side</orientation>
    </subcellularLocation>
    <subcellularLocation>
        <location evidence="10">Mitochondrion outer membrane</location>
        <topology evidence="10">Peripheral membrane protein</topology>
        <orientation evidence="10">Intermembrane side</orientation>
    </subcellularLocation>
</comment>
<evidence type="ECO:0000313" key="16">
    <source>
        <dbReference type="Proteomes" id="UP000018087"/>
    </source>
</evidence>
<keyword evidence="16" id="KW-1185">Reference proteome</keyword>
<proteinExistence type="inferred from homology"/>
<evidence type="ECO:0000256" key="5">
    <source>
        <dbReference type="ARBA" id="ARBA00022792"/>
    </source>
</evidence>
<dbReference type="GO" id="GO:0007007">
    <property type="term" value="P:inner mitochondrial membrane organization"/>
    <property type="evidence" value="ECO:0007669"/>
    <property type="project" value="TreeGrafter"/>
</dbReference>
<keyword evidence="8" id="KW-0472">Membrane</keyword>